<evidence type="ECO:0000313" key="3">
    <source>
        <dbReference type="Proteomes" id="UP000002009"/>
    </source>
</evidence>
<gene>
    <name evidence="2" type="ORF">MICPUN_57340</name>
</gene>
<dbReference type="EMBL" id="CP001324">
    <property type="protein sequence ID" value="ACO61962.1"/>
    <property type="molecule type" value="Genomic_DNA"/>
</dbReference>
<name>C1E2R6_MICCC</name>
<dbReference type="GeneID" id="8242321"/>
<dbReference type="InParanoid" id="C1E2R6"/>
<dbReference type="Proteomes" id="UP000002009">
    <property type="component" value="Chromosome 3"/>
</dbReference>
<keyword evidence="1" id="KW-0472">Membrane</keyword>
<dbReference type="OMA" id="AYTMNAV"/>
<dbReference type="RefSeq" id="XP_002500704.1">
    <property type="nucleotide sequence ID" value="XM_002500658.1"/>
</dbReference>
<keyword evidence="1" id="KW-0812">Transmembrane</keyword>
<organism evidence="2 3">
    <name type="scientific">Micromonas commoda (strain RCC299 / NOUM17 / CCMP2709)</name>
    <name type="common">Picoplanktonic green alga</name>
    <dbReference type="NCBI Taxonomy" id="296587"/>
    <lineage>
        <taxon>Eukaryota</taxon>
        <taxon>Viridiplantae</taxon>
        <taxon>Chlorophyta</taxon>
        <taxon>Mamiellophyceae</taxon>
        <taxon>Mamiellales</taxon>
        <taxon>Mamiellaceae</taxon>
        <taxon>Micromonas</taxon>
    </lineage>
</organism>
<protein>
    <submittedName>
        <fullName evidence="2">Uncharacterized protein</fullName>
    </submittedName>
</protein>
<proteinExistence type="predicted"/>
<sequence>MGLDHLPPNHWARGRARGNYAIASVLLAFAAGTYYHTMWRVRSTSDIDIAIAEWEAKRAKEKAQGK</sequence>
<keyword evidence="3" id="KW-1185">Reference proteome</keyword>
<dbReference type="KEGG" id="mis:MICPUN_57340"/>
<dbReference type="OrthoDB" id="10018333at2759"/>
<evidence type="ECO:0000313" key="2">
    <source>
        <dbReference type="EMBL" id="ACO61962.1"/>
    </source>
</evidence>
<accession>C1E2R6</accession>
<keyword evidence="1" id="KW-1133">Transmembrane helix</keyword>
<reference evidence="2 3" key="1">
    <citation type="journal article" date="2009" name="Science">
        <title>Green evolution and dynamic adaptations revealed by genomes of the marine picoeukaryotes Micromonas.</title>
        <authorList>
            <person name="Worden A.Z."/>
            <person name="Lee J.H."/>
            <person name="Mock T."/>
            <person name="Rouze P."/>
            <person name="Simmons M.P."/>
            <person name="Aerts A.L."/>
            <person name="Allen A.E."/>
            <person name="Cuvelier M.L."/>
            <person name="Derelle E."/>
            <person name="Everett M.V."/>
            <person name="Foulon E."/>
            <person name="Grimwood J."/>
            <person name="Gundlach H."/>
            <person name="Henrissat B."/>
            <person name="Napoli C."/>
            <person name="McDonald S.M."/>
            <person name="Parker M.S."/>
            <person name="Rombauts S."/>
            <person name="Salamov A."/>
            <person name="Von Dassow P."/>
            <person name="Badger J.H."/>
            <person name="Coutinho P.M."/>
            <person name="Demir E."/>
            <person name="Dubchak I."/>
            <person name="Gentemann C."/>
            <person name="Eikrem W."/>
            <person name="Gready J.E."/>
            <person name="John U."/>
            <person name="Lanier W."/>
            <person name="Lindquist E.A."/>
            <person name="Lucas S."/>
            <person name="Mayer K.F."/>
            <person name="Moreau H."/>
            <person name="Not F."/>
            <person name="Otillar R."/>
            <person name="Panaud O."/>
            <person name="Pangilinan J."/>
            <person name="Paulsen I."/>
            <person name="Piegu B."/>
            <person name="Poliakov A."/>
            <person name="Robbens S."/>
            <person name="Schmutz J."/>
            <person name="Toulza E."/>
            <person name="Wyss T."/>
            <person name="Zelensky A."/>
            <person name="Zhou K."/>
            <person name="Armbrust E.V."/>
            <person name="Bhattacharya D."/>
            <person name="Goodenough U.W."/>
            <person name="Van de Peer Y."/>
            <person name="Grigoriev I.V."/>
        </authorList>
    </citation>
    <scope>NUCLEOTIDE SEQUENCE [LARGE SCALE GENOMIC DNA]</scope>
    <source>
        <strain evidence="3">RCC299 / NOUM17</strain>
    </source>
</reference>
<evidence type="ECO:0000256" key="1">
    <source>
        <dbReference type="SAM" id="Phobius"/>
    </source>
</evidence>
<feature type="transmembrane region" description="Helical" evidence="1">
    <location>
        <begin position="20"/>
        <end position="37"/>
    </location>
</feature>
<dbReference type="AlphaFoldDB" id="C1E2R6"/>